<evidence type="ECO:0000313" key="5">
    <source>
        <dbReference type="EMBL" id="XDQ50123.1"/>
    </source>
</evidence>
<dbReference type="Gene3D" id="1.10.10.10">
    <property type="entry name" value="Winged helix-like DNA-binding domain superfamily/Winged helix DNA-binding domain"/>
    <property type="match status" value="1"/>
</dbReference>
<dbReference type="PROSITE" id="PS00622">
    <property type="entry name" value="HTH_LUXR_1"/>
    <property type="match status" value="1"/>
</dbReference>
<dbReference type="AlphaFoldDB" id="A0AB39R8X3"/>
<dbReference type="EMBL" id="CP163442">
    <property type="protein sequence ID" value="XDQ50123.1"/>
    <property type="molecule type" value="Genomic_DNA"/>
</dbReference>
<accession>A0AB39R8X3</accession>
<sequence>MAGDLDAAAVLSDQVLAQAEVDSEIRIASHLILAKIALQRVEVNTASSHMQMLTDDAFMGRLTVLAGECAWVNIRIREARCGAEAVAPVIEELVDFGPVSGNVLLSLPAAAAWIVRMALKFDQKPTAQKAVKLAQKLAEMNPQHHSLAASALHAQGLFERNLVDLRLAAKMHVHPWVRASAIEDIGKFVARERPQQEQAIRIFEQSADAYIKAGAPRDASRIKKRLWDLGARYHQSRWATTLQSPITNLTETEIRVTQLVAQGMTNSQIARQIFLSRHTVAYHLRNVFRKLQVSSRVELAAVWVGMASLKDELKSI</sequence>
<organism evidence="5">
    <name type="scientific">Streptomyces sp. R39</name>
    <dbReference type="NCBI Taxonomy" id="3238631"/>
    <lineage>
        <taxon>Bacteria</taxon>
        <taxon>Bacillati</taxon>
        <taxon>Actinomycetota</taxon>
        <taxon>Actinomycetes</taxon>
        <taxon>Kitasatosporales</taxon>
        <taxon>Streptomycetaceae</taxon>
        <taxon>Streptomyces</taxon>
    </lineage>
</organism>
<evidence type="ECO:0000256" key="3">
    <source>
        <dbReference type="ARBA" id="ARBA00023163"/>
    </source>
</evidence>
<keyword evidence="1" id="KW-0805">Transcription regulation</keyword>
<feature type="domain" description="HTH luxR-type" evidence="4">
    <location>
        <begin position="242"/>
        <end position="307"/>
    </location>
</feature>
<evidence type="ECO:0000259" key="4">
    <source>
        <dbReference type="PROSITE" id="PS50043"/>
    </source>
</evidence>
<dbReference type="CDD" id="cd06170">
    <property type="entry name" value="LuxR_C_like"/>
    <property type="match status" value="1"/>
</dbReference>
<dbReference type="PROSITE" id="PS50043">
    <property type="entry name" value="HTH_LUXR_2"/>
    <property type="match status" value="1"/>
</dbReference>
<protein>
    <submittedName>
        <fullName evidence="5">LuxR C-terminal-related transcriptional regulator</fullName>
    </submittedName>
</protein>
<dbReference type="InterPro" id="IPR000792">
    <property type="entry name" value="Tscrpt_reg_LuxR_C"/>
</dbReference>
<dbReference type="InterPro" id="IPR016032">
    <property type="entry name" value="Sig_transdc_resp-reg_C-effctor"/>
</dbReference>
<reference evidence="5" key="1">
    <citation type="submission" date="2024-07" db="EMBL/GenBank/DDBJ databases">
        <authorList>
            <person name="Yu S.T."/>
        </authorList>
    </citation>
    <scope>NUCLEOTIDE SEQUENCE</scope>
    <source>
        <strain evidence="5">R39</strain>
        <plasmid evidence="5">unnamed1</plasmid>
    </source>
</reference>
<dbReference type="GO" id="GO:0003677">
    <property type="term" value="F:DNA binding"/>
    <property type="evidence" value="ECO:0007669"/>
    <property type="project" value="UniProtKB-KW"/>
</dbReference>
<evidence type="ECO:0000256" key="1">
    <source>
        <dbReference type="ARBA" id="ARBA00023015"/>
    </source>
</evidence>
<keyword evidence="2" id="KW-0238">DNA-binding</keyword>
<dbReference type="SMART" id="SM00421">
    <property type="entry name" value="HTH_LUXR"/>
    <property type="match status" value="1"/>
</dbReference>
<dbReference type="InterPro" id="IPR036388">
    <property type="entry name" value="WH-like_DNA-bd_sf"/>
</dbReference>
<dbReference type="RefSeq" id="WP_369228644.1">
    <property type="nucleotide sequence ID" value="NZ_CP163442.1"/>
</dbReference>
<dbReference type="PANTHER" id="PTHR44688:SF16">
    <property type="entry name" value="DNA-BINDING TRANSCRIPTIONAL ACTIVATOR DEVR_DOSR"/>
    <property type="match status" value="1"/>
</dbReference>
<evidence type="ECO:0000256" key="2">
    <source>
        <dbReference type="ARBA" id="ARBA00023125"/>
    </source>
</evidence>
<name>A0AB39R8X3_9ACTN</name>
<dbReference type="GO" id="GO:0006355">
    <property type="term" value="P:regulation of DNA-templated transcription"/>
    <property type="evidence" value="ECO:0007669"/>
    <property type="project" value="InterPro"/>
</dbReference>
<keyword evidence="3" id="KW-0804">Transcription</keyword>
<geneLocation type="plasmid" evidence="5">
    <name>unnamed1</name>
</geneLocation>
<proteinExistence type="predicted"/>
<keyword evidence="5" id="KW-0614">Plasmid</keyword>
<dbReference type="PANTHER" id="PTHR44688">
    <property type="entry name" value="DNA-BINDING TRANSCRIPTIONAL ACTIVATOR DEVR_DOSR"/>
    <property type="match status" value="1"/>
</dbReference>
<gene>
    <name evidence="5" type="ORF">AB5J52_49450</name>
</gene>
<dbReference type="SUPFAM" id="SSF46894">
    <property type="entry name" value="C-terminal effector domain of the bipartite response regulators"/>
    <property type="match status" value="1"/>
</dbReference>
<dbReference type="Pfam" id="PF00196">
    <property type="entry name" value="GerE"/>
    <property type="match status" value="1"/>
</dbReference>
<dbReference type="PRINTS" id="PR00038">
    <property type="entry name" value="HTHLUXR"/>
</dbReference>